<gene>
    <name evidence="5" type="ORF">PDM29_01330</name>
</gene>
<name>A0ABY9YQH3_9GAMM</name>
<dbReference type="Proteomes" id="UP001302072">
    <property type="component" value="Chromosome"/>
</dbReference>
<dbReference type="PANTHER" id="PTHR45138:SF9">
    <property type="entry name" value="DIGUANYLATE CYCLASE DGCM-RELATED"/>
    <property type="match status" value="1"/>
</dbReference>
<dbReference type="NCBIfam" id="TIGR00254">
    <property type="entry name" value="GGDEF"/>
    <property type="match status" value="1"/>
</dbReference>
<dbReference type="RefSeq" id="WP_311192106.1">
    <property type="nucleotide sequence ID" value="NZ_CP115541.1"/>
</dbReference>
<sequence>MSSRRLPHPLSWSRRIALAVLVGLLAAALSHGQVLWKPDEALYDRWVGHWSYAPDPRLLIIAIDAASVKKLGPLPWPRATHAQLLDRLTEAGSTRVAMDLLLSDPDPDASQDAELSAAIRRHGQVVLPVVALPTQRPGVSEELLPIPMIAANATTLGHSDVEVDPDGISRSLYLTAGVGSPHWPALGAALAARRGLLPGRLDPGPDNASPWQWRRNHLVRVRFAGPARTFPQLSYVDVLEGRVDRTVLRGRLVMVGVTTPAEAPLLLTPSAPVRGLSGSEYQANVAAMLMDNKVIRLTPVWAQTFLSGVLAALFGLLLTLPRARLAALIAIPSVLLGSFLLLRLGYVWFAPMALAVSMGAVLAAWLGWCALHWRRFIHIDPVTQLGTRRRFDHHLEEEHGAAQRLQRPLSVVLVELDHFNALVDLHGLNAGNAALRAIASQLTAHARRPHDISARLGTNRFALLLPETNGDGTLQVVEDLIARVRGLNVPIQLGQTTPVTVSVGVYVRVPDASSTPKAIMQGAEAALQRARAAGNDGYATDIVDY</sequence>
<reference evidence="5 6" key="1">
    <citation type="submission" date="2022-12" db="EMBL/GenBank/DDBJ databases">
        <title>Two new species, Stenotrophomonas aracearum and Stenotrophomonas oahuensis, isolated from Anthurium (Araceae family) in Hawaii.</title>
        <authorList>
            <person name="Chunag S.C."/>
            <person name="Dobhal S."/>
            <person name="Alvarez A."/>
            <person name="Arif M."/>
        </authorList>
    </citation>
    <scope>NUCLEOTIDE SEQUENCE [LARGE SCALE GENOMIC DNA]</scope>
    <source>
        <strain evidence="5 6">A5586</strain>
    </source>
</reference>
<feature type="transmembrane region" description="Helical" evidence="3">
    <location>
        <begin position="348"/>
        <end position="371"/>
    </location>
</feature>
<keyword evidence="3" id="KW-1133">Transmembrane helix</keyword>
<feature type="transmembrane region" description="Helical" evidence="3">
    <location>
        <begin position="325"/>
        <end position="342"/>
    </location>
</feature>
<dbReference type="InterPro" id="IPR007890">
    <property type="entry name" value="CHASE2"/>
</dbReference>
<dbReference type="SUPFAM" id="SSF55073">
    <property type="entry name" value="Nucleotide cyclase"/>
    <property type="match status" value="1"/>
</dbReference>
<organism evidence="5 6">
    <name type="scientific">Stenotrophomonas oahuensis</name>
    <dbReference type="NCBI Taxonomy" id="3003271"/>
    <lineage>
        <taxon>Bacteria</taxon>
        <taxon>Pseudomonadati</taxon>
        <taxon>Pseudomonadota</taxon>
        <taxon>Gammaproteobacteria</taxon>
        <taxon>Lysobacterales</taxon>
        <taxon>Lysobacteraceae</taxon>
        <taxon>Stenotrophomonas</taxon>
    </lineage>
</organism>
<dbReference type="SMART" id="SM00267">
    <property type="entry name" value="GGDEF"/>
    <property type="match status" value="1"/>
</dbReference>
<evidence type="ECO:0000259" key="4">
    <source>
        <dbReference type="PROSITE" id="PS50887"/>
    </source>
</evidence>
<protein>
    <recommendedName>
        <fullName evidence="1">diguanylate cyclase</fullName>
        <ecNumber evidence="1">2.7.7.65</ecNumber>
    </recommendedName>
</protein>
<evidence type="ECO:0000313" key="6">
    <source>
        <dbReference type="Proteomes" id="UP001302072"/>
    </source>
</evidence>
<evidence type="ECO:0000313" key="5">
    <source>
        <dbReference type="EMBL" id="WNH52938.1"/>
    </source>
</evidence>
<accession>A0ABY9YQH3</accession>
<feature type="domain" description="GGDEF" evidence="4">
    <location>
        <begin position="407"/>
        <end position="543"/>
    </location>
</feature>
<dbReference type="SMART" id="SM01080">
    <property type="entry name" value="CHASE2"/>
    <property type="match status" value="1"/>
</dbReference>
<dbReference type="InterPro" id="IPR050469">
    <property type="entry name" value="Diguanylate_Cyclase"/>
</dbReference>
<dbReference type="PROSITE" id="PS50887">
    <property type="entry name" value="GGDEF"/>
    <property type="match status" value="1"/>
</dbReference>
<feature type="transmembrane region" description="Helical" evidence="3">
    <location>
        <begin position="300"/>
        <end position="318"/>
    </location>
</feature>
<keyword evidence="3" id="KW-0472">Membrane</keyword>
<keyword evidence="6" id="KW-1185">Reference proteome</keyword>
<dbReference type="InterPro" id="IPR000160">
    <property type="entry name" value="GGDEF_dom"/>
</dbReference>
<evidence type="ECO:0000256" key="3">
    <source>
        <dbReference type="SAM" id="Phobius"/>
    </source>
</evidence>
<dbReference type="InterPro" id="IPR043128">
    <property type="entry name" value="Rev_trsase/Diguanyl_cyclase"/>
</dbReference>
<dbReference type="PANTHER" id="PTHR45138">
    <property type="entry name" value="REGULATORY COMPONENTS OF SENSORY TRANSDUCTION SYSTEM"/>
    <property type="match status" value="1"/>
</dbReference>
<dbReference type="InterPro" id="IPR029787">
    <property type="entry name" value="Nucleotide_cyclase"/>
</dbReference>
<dbReference type="Pfam" id="PF05226">
    <property type="entry name" value="CHASE2"/>
    <property type="match status" value="1"/>
</dbReference>
<keyword evidence="3" id="KW-0812">Transmembrane</keyword>
<dbReference type="Gene3D" id="3.30.70.270">
    <property type="match status" value="1"/>
</dbReference>
<dbReference type="Pfam" id="PF00990">
    <property type="entry name" value="GGDEF"/>
    <property type="match status" value="1"/>
</dbReference>
<dbReference type="CDD" id="cd01949">
    <property type="entry name" value="GGDEF"/>
    <property type="match status" value="1"/>
</dbReference>
<evidence type="ECO:0000256" key="2">
    <source>
        <dbReference type="ARBA" id="ARBA00034247"/>
    </source>
</evidence>
<dbReference type="EMBL" id="CP115541">
    <property type="protein sequence ID" value="WNH52938.1"/>
    <property type="molecule type" value="Genomic_DNA"/>
</dbReference>
<proteinExistence type="predicted"/>
<evidence type="ECO:0000256" key="1">
    <source>
        <dbReference type="ARBA" id="ARBA00012528"/>
    </source>
</evidence>
<dbReference type="EC" id="2.7.7.65" evidence="1"/>
<comment type="catalytic activity">
    <reaction evidence="2">
        <text>2 GTP = 3',3'-c-di-GMP + 2 diphosphate</text>
        <dbReference type="Rhea" id="RHEA:24898"/>
        <dbReference type="ChEBI" id="CHEBI:33019"/>
        <dbReference type="ChEBI" id="CHEBI:37565"/>
        <dbReference type="ChEBI" id="CHEBI:58805"/>
        <dbReference type="EC" id="2.7.7.65"/>
    </reaction>
</comment>